<name>A0A0V1F3S1_TRIPS</name>
<proteinExistence type="predicted"/>
<evidence type="ECO:0000313" key="3">
    <source>
        <dbReference type="Proteomes" id="UP000054995"/>
    </source>
</evidence>
<evidence type="ECO:0000313" key="2">
    <source>
        <dbReference type="EMBL" id="KRY80421.1"/>
    </source>
</evidence>
<keyword evidence="1" id="KW-0472">Membrane</keyword>
<dbReference type="EMBL" id="JYDT01000522">
    <property type="protein sequence ID" value="KRY80421.1"/>
    <property type="molecule type" value="Genomic_DNA"/>
</dbReference>
<feature type="non-terminal residue" evidence="2">
    <location>
        <position position="1"/>
    </location>
</feature>
<keyword evidence="1" id="KW-1133">Transmembrane helix</keyword>
<dbReference type="AlphaFoldDB" id="A0A0V1F3S1"/>
<protein>
    <submittedName>
        <fullName evidence="2">Uncharacterized protein</fullName>
    </submittedName>
</protein>
<reference evidence="2 3" key="1">
    <citation type="submission" date="2015-01" db="EMBL/GenBank/DDBJ databases">
        <title>Evolution of Trichinella species and genotypes.</title>
        <authorList>
            <person name="Korhonen P.K."/>
            <person name="Edoardo P."/>
            <person name="Giuseppe L.R."/>
            <person name="Gasser R.B."/>
        </authorList>
    </citation>
    <scope>NUCLEOTIDE SEQUENCE [LARGE SCALE GENOMIC DNA]</scope>
    <source>
        <strain evidence="2">ISS470</strain>
    </source>
</reference>
<feature type="non-terminal residue" evidence="2">
    <location>
        <position position="222"/>
    </location>
</feature>
<gene>
    <name evidence="2" type="ORF">T4D_13777</name>
</gene>
<accession>A0A0V1F3S1</accession>
<evidence type="ECO:0000256" key="1">
    <source>
        <dbReference type="SAM" id="Phobius"/>
    </source>
</evidence>
<sequence length="222" mass="24970">FGSGSASNNAVFTVDGKVLVLFWSVLVGIIIQKASLMSRGSKECELTVDRQINDVSANSFMKYWPKLPLRLSKSFQKKTQSESPLETGKEWEEKRAIQVLVQLVSKKYAATLNGAVGARKQQRLKNTLIFNGDNSESPLETGKEWEEKRAIQVLVQLVSKKYAATLNGAVGARKQQRLKNTLIFNGDNSESPLETGKEWEEKRAIQVLVQRKDPKEERYIVP</sequence>
<comment type="caution">
    <text evidence="2">The sequence shown here is derived from an EMBL/GenBank/DDBJ whole genome shotgun (WGS) entry which is preliminary data.</text>
</comment>
<keyword evidence="3" id="KW-1185">Reference proteome</keyword>
<dbReference type="Proteomes" id="UP000054995">
    <property type="component" value="Unassembled WGS sequence"/>
</dbReference>
<organism evidence="2 3">
    <name type="scientific">Trichinella pseudospiralis</name>
    <name type="common">Parasitic roundworm</name>
    <dbReference type="NCBI Taxonomy" id="6337"/>
    <lineage>
        <taxon>Eukaryota</taxon>
        <taxon>Metazoa</taxon>
        <taxon>Ecdysozoa</taxon>
        <taxon>Nematoda</taxon>
        <taxon>Enoplea</taxon>
        <taxon>Dorylaimia</taxon>
        <taxon>Trichinellida</taxon>
        <taxon>Trichinellidae</taxon>
        <taxon>Trichinella</taxon>
    </lineage>
</organism>
<feature type="transmembrane region" description="Helical" evidence="1">
    <location>
        <begin position="12"/>
        <end position="31"/>
    </location>
</feature>
<keyword evidence="1" id="KW-0812">Transmembrane</keyword>